<comment type="caution">
    <text evidence="1">The sequence shown here is derived from an EMBL/GenBank/DDBJ whole genome shotgun (WGS) entry which is preliminary data.</text>
</comment>
<dbReference type="RefSeq" id="WP_183311910.1">
    <property type="nucleotide sequence ID" value="NZ_JACIEW010000006.1"/>
</dbReference>
<name>A0A7W6IP41_9HYPH</name>
<evidence type="ECO:0008006" key="3">
    <source>
        <dbReference type="Google" id="ProtNLM"/>
    </source>
</evidence>
<dbReference type="AlphaFoldDB" id="A0A7W6IP41"/>
<proteinExistence type="predicted"/>
<accession>A0A7W6IP41</accession>
<protein>
    <recommendedName>
        <fullName evidence="3">HEPN domain-containing protein</fullName>
    </recommendedName>
</protein>
<keyword evidence="2" id="KW-1185">Reference proteome</keyword>
<gene>
    <name evidence="1" type="ORF">GGR20_002786</name>
</gene>
<evidence type="ECO:0000313" key="2">
    <source>
        <dbReference type="Proteomes" id="UP000547011"/>
    </source>
</evidence>
<sequence length="96" mass="11157">MSYRLTTAIRICDAAKAILRKTRRFPSETPPDRDDILHMKEMGVELMLLALAMELALKAWFVFDFDDPNHSKSHDLSKLFGKLKSESQEKLDQEFK</sequence>
<dbReference type="Proteomes" id="UP000547011">
    <property type="component" value="Unassembled WGS sequence"/>
</dbReference>
<organism evidence="1 2">
    <name type="scientific">Devosia subaequoris</name>
    <dbReference type="NCBI Taxonomy" id="395930"/>
    <lineage>
        <taxon>Bacteria</taxon>
        <taxon>Pseudomonadati</taxon>
        <taxon>Pseudomonadota</taxon>
        <taxon>Alphaproteobacteria</taxon>
        <taxon>Hyphomicrobiales</taxon>
        <taxon>Devosiaceae</taxon>
        <taxon>Devosia</taxon>
    </lineage>
</organism>
<reference evidence="1 2" key="1">
    <citation type="submission" date="2020-08" db="EMBL/GenBank/DDBJ databases">
        <title>Genomic Encyclopedia of Type Strains, Phase IV (KMG-IV): sequencing the most valuable type-strain genomes for metagenomic binning, comparative biology and taxonomic classification.</title>
        <authorList>
            <person name="Goeker M."/>
        </authorList>
    </citation>
    <scope>NUCLEOTIDE SEQUENCE [LARGE SCALE GENOMIC DNA]</scope>
    <source>
        <strain evidence="1 2">DSM 23447</strain>
    </source>
</reference>
<evidence type="ECO:0000313" key="1">
    <source>
        <dbReference type="EMBL" id="MBB4053130.1"/>
    </source>
</evidence>
<dbReference type="EMBL" id="JACIEW010000006">
    <property type="protein sequence ID" value="MBB4053130.1"/>
    <property type="molecule type" value="Genomic_DNA"/>
</dbReference>